<evidence type="ECO:0000259" key="4">
    <source>
        <dbReference type="Pfam" id="PF02272"/>
    </source>
</evidence>
<comment type="caution">
    <text evidence="6">The sequence shown here is derived from an EMBL/GenBank/DDBJ whole genome shotgun (WGS) entry which is preliminary data.</text>
</comment>
<dbReference type="Pfam" id="PF02272">
    <property type="entry name" value="DHHA1"/>
    <property type="match status" value="1"/>
</dbReference>
<dbReference type="InterPro" id="IPR051673">
    <property type="entry name" value="SSDNA_exonuclease_RecJ"/>
</dbReference>
<protein>
    <recommendedName>
        <fullName evidence="1">Single-stranded-DNA-specific exonuclease RecJ</fullName>
    </recommendedName>
</protein>
<sequence length="831" mass="95759">MLYKKKWTLRHFGKIEQDKMSEKIGISPEISQILKNRDIITEKDAEIFMNPSLDYLRDPFLMKDMQKGVDRIKQAIEKNERIFIFGDYDVDGVSSTSVLVLYFKSIGYDVNYYIPNRLEEGYGISIEALEKINEIGCDLLISVDCGITSAKEVEFAKTLGMDVIITDHHECQDEIPDAIAVINPKQEDCTYPYDFLCGCGVAFKLIQALTPSEEFKTTMYDYLEIVTLATICDIVPLKDENRIIVKNGLNMMKDGRNIGLKELIKVCGIDTHQIKSSHIGYSVGPRINASGRLGYSYLGVELFTADNPEKAKEIALDLEEKNSERQLIESKMYSEAEEIINSDASYQDDKVLVIAKEGWQHGIIGIVASKLTEKYYKPTILLTIEDKMATGSARSIKGFSIFDALVKCKDLMTKFGGHEQAAGLSMNSENVEELRRRVNEIADYNLTQEDMIENVKVEYELQEGQVSLDLVDDLHMLEPFGMNNPTPRFIMRDLVLANIGFVGASKQHLKLTLQKDHIYEAIGFNMAYLADDFTRGDKVDVLFQLDENNYNNNRKVQFLLKDIRMAHPKSAIKDFTSIKLFSKIVPEDVNNLYKINYNLENKRIKQDDLGKNEISNNFYDKNNINIFEFFKEDTLVICNTLNGFFRAYSDLSLIEDEFDVEFGKISKNQPKIKLIFSPNLDKLELNIYNSIILYDVLYNKEEYSYLLENIKANANFVKYYDEKSQLYLNNIVENIVPIRQEFIFVYKYCITNKHIDITLNKIKAIFGVMPLKLFVILSVFREFNLLNYKINENNNTLIIDFTEESVSKFNLDESLILTNIRHLRESYLESY</sequence>
<dbReference type="PANTHER" id="PTHR30255:SF2">
    <property type="entry name" value="SINGLE-STRANDED-DNA-SPECIFIC EXONUCLEASE RECJ"/>
    <property type="match status" value="1"/>
</dbReference>
<dbReference type="Pfam" id="PF17768">
    <property type="entry name" value="RecJ_OB"/>
    <property type="match status" value="1"/>
</dbReference>
<feature type="domain" description="RecJ OB" evidence="5">
    <location>
        <begin position="458"/>
        <end position="562"/>
    </location>
</feature>
<accession>A0ABS6DXC1</accession>
<dbReference type="InterPro" id="IPR003156">
    <property type="entry name" value="DHHA1_dom"/>
</dbReference>
<dbReference type="InterPro" id="IPR041122">
    <property type="entry name" value="RecJ_OB"/>
</dbReference>
<gene>
    <name evidence="6" type="primary">recJ</name>
    <name evidence="6" type="ORF">KQI20_08415</name>
</gene>
<keyword evidence="7" id="KW-1185">Reference proteome</keyword>
<reference evidence="6 7" key="1">
    <citation type="submission" date="2021-06" db="EMBL/GenBank/DDBJ databases">
        <authorList>
            <person name="Sun Q."/>
            <person name="Li D."/>
        </authorList>
    </citation>
    <scope>NUCLEOTIDE SEQUENCE [LARGE SCALE GENOMIC DNA]</scope>
    <source>
        <strain evidence="6 7">N19</strain>
    </source>
</reference>
<evidence type="ECO:0000256" key="1">
    <source>
        <dbReference type="ARBA" id="ARBA00019841"/>
    </source>
</evidence>
<keyword evidence="2" id="KW-0378">Hydrolase</keyword>
<dbReference type="Proteomes" id="UP001196301">
    <property type="component" value="Unassembled WGS sequence"/>
</dbReference>
<dbReference type="NCBIfam" id="TIGR00644">
    <property type="entry name" value="recJ"/>
    <property type="match status" value="1"/>
</dbReference>
<dbReference type="InterPro" id="IPR001667">
    <property type="entry name" value="DDH_dom"/>
</dbReference>
<keyword evidence="6" id="KW-0540">Nuclease</keyword>
<dbReference type="PANTHER" id="PTHR30255">
    <property type="entry name" value="SINGLE-STRANDED-DNA-SPECIFIC EXONUCLEASE RECJ"/>
    <property type="match status" value="1"/>
</dbReference>
<evidence type="ECO:0000259" key="5">
    <source>
        <dbReference type="Pfam" id="PF17768"/>
    </source>
</evidence>
<organism evidence="6 7">
    <name type="scientific">Intestinibacter bartlettii</name>
    <dbReference type="NCBI Taxonomy" id="261299"/>
    <lineage>
        <taxon>Bacteria</taxon>
        <taxon>Bacillati</taxon>
        <taxon>Bacillota</taxon>
        <taxon>Clostridia</taxon>
        <taxon>Peptostreptococcales</taxon>
        <taxon>Peptostreptococcaceae</taxon>
        <taxon>Intestinibacter</taxon>
    </lineage>
</organism>
<dbReference type="EMBL" id="JAHLOQ010000020">
    <property type="protein sequence ID" value="MBU5336459.1"/>
    <property type="molecule type" value="Genomic_DNA"/>
</dbReference>
<dbReference type="InterPro" id="IPR004610">
    <property type="entry name" value="RecJ"/>
</dbReference>
<dbReference type="GO" id="GO:0004527">
    <property type="term" value="F:exonuclease activity"/>
    <property type="evidence" value="ECO:0007669"/>
    <property type="project" value="UniProtKB-KW"/>
</dbReference>
<keyword evidence="6" id="KW-0269">Exonuclease</keyword>
<feature type="domain" description="DHHA1" evidence="4">
    <location>
        <begin position="349"/>
        <end position="441"/>
    </location>
</feature>
<proteinExistence type="predicted"/>
<evidence type="ECO:0000313" key="6">
    <source>
        <dbReference type="EMBL" id="MBU5336459.1"/>
    </source>
</evidence>
<dbReference type="RefSeq" id="WP_216569616.1">
    <property type="nucleotide sequence ID" value="NZ_JAHLOQ010000020.1"/>
</dbReference>
<dbReference type="Pfam" id="PF01368">
    <property type="entry name" value="DHH"/>
    <property type="match status" value="1"/>
</dbReference>
<evidence type="ECO:0000259" key="3">
    <source>
        <dbReference type="Pfam" id="PF01368"/>
    </source>
</evidence>
<evidence type="ECO:0000313" key="7">
    <source>
        <dbReference type="Proteomes" id="UP001196301"/>
    </source>
</evidence>
<feature type="domain" description="DDH" evidence="3">
    <location>
        <begin position="81"/>
        <end position="230"/>
    </location>
</feature>
<evidence type="ECO:0000256" key="2">
    <source>
        <dbReference type="ARBA" id="ARBA00022801"/>
    </source>
</evidence>
<name>A0ABS6DXC1_9FIRM</name>